<evidence type="ECO:0000313" key="1">
    <source>
        <dbReference type="EMBL" id="KAA8570326.1"/>
    </source>
</evidence>
<proteinExistence type="predicted"/>
<keyword evidence="2" id="KW-1185">Reference proteome</keyword>
<organism evidence="1 2">
    <name type="scientific">Monilinia fructicola</name>
    <name type="common">Brown rot fungus</name>
    <name type="synonym">Ciboria fructicola</name>
    <dbReference type="NCBI Taxonomy" id="38448"/>
    <lineage>
        <taxon>Eukaryota</taxon>
        <taxon>Fungi</taxon>
        <taxon>Dikarya</taxon>
        <taxon>Ascomycota</taxon>
        <taxon>Pezizomycotina</taxon>
        <taxon>Leotiomycetes</taxon>
        <taxon>Helotiales</taxon>
        <taxon>Sclerotiniaceae</taxon>
        <taxon>Monilinia</taxon>
    </lineage>
</organism>
<accession>A0A5M9JR72</accession>
<evidence type="ECO:0000313" key="2">
    <source>
        <dbReference type="Proteomes" id="UP000322873"/>
    </source>
</evidence>
<comment type="caution">
    <text evidence="1">The sequence shown here is derived from an EMBL/GenBank/DDBJ whole genome shotgun (WGS) entry which is preliminary data.</text>
</comment>
<reference evidence="1 2" key="1">
    <citation type="submission" date="2019-06" db="EMBL/GenBank/DDBJ databases">
        <title>Genome Sequence of the Brown Rot Fungal Pathogen Monilinia fructicola.</title>
        <authorList>
            <person name="De Miccolis Angelini R.M."/>
            <person name="Landi L."/>
            <person name="Abate D."/>
            <person name="Pollastro S."/>
            <person name="Romanazzi G."/>
            <person name="Faretra F."/>
        </authorList>
    </citation>
    <scope>NUCLEOTIDE SEQUENCE [LARGE SCALE GENOMIC DNA]</scope>
    <source>
        <strain evidence="1 2">Mfrc123</strain>
    </source>
</reference>
<sequence length="66" mass="7688">MVSSSERGTTMCLRNDHNELTTIWHQFTQREDIRRTLKTNRTAQLVLRSRSSINTTHLIGKVSRFG</sequence>
<dbReference type="Proteomes" id="UP000322873">
    <property type="component" value="Unassembled WGS sequence"/>
</dbReference>
<gene>
    <name evidence="1" type="ORF">EYC84_002628</name>
</gene>
<protein>
    <submittedName>
        <fullName evidence="1">Uncharacterized protein</fullName>
    </submittedName>
</protein>
<dbReference type="AlphaFoldDB" id="A0A5M9JR72"/>
<name>A0A5M9JR72_MONFR</name>
<dbReference type="EMBL" id="VICG01000007">
    <property type="protein sequence ID" value="KAA8570326.1"/>
    <property type="molecule type" value="Genomic_DNA"/>
</dbReference>